<evidence type="ECO:0000259" key="1">
    <source>
        <dbReference type="Pfam" id="PF20770"/>
    </source>
</evidence>
<organism evidence="2 3">
    <name type="scientific">Ignelater luminosus</name>
    <name type="common">Cucubano</name>
    <name type="synonym">Pyrophorus luminosus</name>
    <dbReference type="NCBI Taxonomy" id="2038154"/>
    <lineage>
        <taxon>Eukaryota</taxon>
        <taxon>Metazoa</taxon>
        <taxon>Ecdysozoa</taxon>
        <taxon>Arthropoda</taxon>
        <taxon>Hexapoda</taxon>
        <taxon>Insecta</taxon>
        <taxon>Pterygota</taxon>
        <taxon>Neoptera</taxon>
        <taxon>Endopterygota</taxon>
        <taxon>Coleoptera</taxon>
        <taxon>Polyphaga</taxon>
        <taxon>Elateriformia</taxon>
        <taxon>Elateroidea</taxon>
        <taxon>Elateridae</taxon>
        <taxon>Agrypninae</taxon>
        <taxon>Pyrophorini</taxon>
        <taxon>Ignelater</taxon>
    </lineage>
</organism>
<dbReference type="InterPro" id="IPR015943">
    <property type="entry name" value="WD40/YVTN_repeat-like_dom_sf"/>
</dbReference>
<protein>
    <recommendedName>
        <fullName evidence="1">PAN2-PAN3 deadenylation complex catalytic subunit PAN2 N-terminal domain-containing protein</fullName>
    </recommendedName>
</protein>
<keyword evidence="3" id="KW-1185">Reference proteome</keyword>
<reference evidence="2" key="1">
    <citation type="submission" date="2019-08" db="EMBL/GenBank/DDBJ databases">
        <title>The genome of the North American firefly Photinus pyralis.</title>
        <authorList>
            <consortium name="Photinus pyralis genome working group"/>
            <person name="Fallon T.R."/>
            <person name="Sander Lower S.E."/>
            <person name="Weng J.-K."/>
        </authorList>
    </citation>
    <scope>NUCLEOTIDE SEQUENCE</scope>
    <source>
        <strain evidence="2">TRF0915ILg1</strain>
        <tissue evidence="2">Whole body</tissue>
    </source>
</reference>
<dbReference type="GO" id="GO:0031251">
    <property type="term" value="C:PAN complex"/>
    <property type="evidence" value="ECO:0007669"/>
    <property type="project" value="TreeGrafter"/>
</dbReference>
<comment type="caution">
    <text evidence="2">The sequence shown here is derived from an EMBL/GenBank/DDBJ whole genome shotgun (WGS) entry which is preliminary data.</text>
</comment>
<dbReference type="GO" id="GO:0000932">
    <property type="term" value="C:P-body"/>
    <property type="evidence" value="ECO:0007669"/>
    <property type="project" value="TreeGrafter"/>
</dbReference>
<accession>A0A8K0CQT8</accession>
<gene>
    <name evidence="2" type="ORF">ILUMI_16677</name>
</gene>
<dbReference type="Pfam" id="PF20770">
    <property type="entry name" value="PAN2_N"/>
    <property type="match status" value="1"/>
</dbReference>
<feature type="domain" description="PAN2-PAN3 deadenylation complex catalytic subunit PAN2 N-terminal" evidence="1">
    <location>
        <begin position="21"/>
        <end position="153"/>
    </location>
</feature>
<proteinExistence type="predicted"/>
<feature type="non-terminal residue" evidence="2">
    <location>
        <position position="1"/>
    </location>
</feature>
<dbReference type="InterPro" id="IPR050785">
    <property type="entry name" value="PAN2-PAN3_catalytic_subunit"/>
</dbReference>
<dbReference type="Gene3D" id="2.130.10.10">
    <property type="entry name" value="YVTN repeat-like/Quinoprotein amine dehydrogenase"/>
    <property type="match status" value="1"/>
</dbReference>
<dbReference type="InterPro" id="IPR048841">
    <property type="entry name" value="PAN2_N"/>
</dbReference>
<dbReference type="GO" id="GO:0004535">
    <property type="term" value="F:poly(A)-specific ribonuclease activity"/>
    <property type="evidence" value="ECO:0007669"/>
    <property type="project" value="TreeGrafter"/>
</dbReference>
<dbReference type="AlphaFoldDB" id="A0A8K0CQT8"/>
<dbReference type="EMBL" id="VTPC01066128">
    <property type="protein sequence ID" value="KAF2889496.1"/>
    <property type="molecule type" value="Genomic_DNA"/>
</dbReference>
<dbReference type="PANTHER" id="PTHR15728">
    <property type="entry name" value="DEADENYLATION COMPLEX CATALYTIC SUBUNIT PAN2"/>
    <property type="match status" value="1"/>
</dbReference>
<evidence type="ECO:0000313" key="3">
    <source>
        <dbReference type="Proteomes" id="UP000801492"/>
    </source>
</evidence>
<evidence type="ECO:0000313" key="2">
    <source>
        <dbReference type="EMBL" id="KAF2889496.1"/>
    </source>
</evidence>
<sequence>MYFDQSGLAVVRNTETTDIGMESEYVETQCFLADGGDRFGVCALAFDQTEELLWMGNQGGHVTSYFGGGMQKYTSFQVHATQDIRQILTIDEGILVLTAGMLRCQIRRGIPVFTHISPNMAEMQCMLQLAPHRLLLAGHQDKMIDFNLSQCKESSL</sequence>
<dbReference type="OrthoDB" id="16516at2759"/>
<dbReference type="Proteomes" id="UP000801492">
    <property type="component" value="Unassembled WGS sequence"/>
</dbReference>
<name>A0A8K0CQT8_IGNLU</name>
<dbReference type="GO" id="GO:0000289">
    <property type="term" value="P:nuclear-transcribed mRNA poly(A) tail shortening"/>
    <property type="evidence" value="ECO:0007669"/>
    <property type="project" value="TreeGrafter"/>
</dbReference>
<dbReference type="PANTHER" id="PTHR15728:SF0">
    <property type="entry name" value="PAN2-PAN3 DEADENYLATION COMPLEX CATALYTIC SUBUNIT PAN2"/>
    <property type="match status" value="1"/>
</dbReference>